<feature type="non-terminal residue" evidence="1">
    <location>
        <position position="115"/>
    </location>
</feature>
<keyword evidence="2" id="KW-1185">Reference proteome</keyword>
<evidence type="ECO:0000313" key="1">
    <source>
        <dbReference type="EMBL" id="VDM73855.1"/>
    </source>
</evidence>
<name>A0A3P7KTT8_STRVU</name>
<sequence>MFDQNDISTISARLEHIKNEFFAGNDKPFSSISGFQTPTTALGAAMQDLNMKSAFAPVSPKSRSTHHRGVSHKSGYRISDLLHDDPVFRKSEEFTSADKKIHRVPIRLVQSCSTQ</sequence>
<dbReference type="EMBL" id="UYYB01032761">
    <property type="protein sequence ID" value="VDM73855.1"/>
    <property type="molecule type" value="Genomic_DNA"/>
</dbReference>
<dbReference type="OrthoDB" id="4748970at2759"/>
<proteinExistence type="predicted"/>
<evidence type="ECO:0000313" key="2">
    <source>
        <dbReference type="Proteomes" id="UP000270094"/>
    </source>
</evidence>
<gene>
    <name evidence="1" type="ORF">SVUK_LOCUS8853</name>
</gene>
<protein>
    <submittedName>
        <fullName evidence="1">Uncharacterized protein</fullName>
    </submittedName>
</protein>
<reference evidence="1 2" key="1">
    <citation type="submission" date="2018-11" db="EMBL/GenBank/DDBJ databases">
        <authorList>
            <consortium name="Pathogen Informatics"/>
        </authorList>
    </citation>
    <scope>NUCLEOTIDE SEQUENCE [LARGE SCALE GENOMIC DNA]</scope>
</reference>
<accession>A0A3P7KTT8</accession>
<organism evidence="1 2">
    <name type="scientific">Strongylus vulgaris</name>
    <name type="common">Blood worm</name>
    <dbReference type="NCBI Taxonomy" id="40348"/>
    <lineage>
        <taxon>Eukaryota</taxon>
        <taxon>Metazoa</taxon>
        <taxon>Ecdysozoa</taxon>
        <taxon>Nematoda</taxon>
        <taxon>Chromadorea</taxon>
        <taxon>Rhabditida</taxon>
        <taxon>Rhabditina</taxon>
        <taxon>Rhabditomorpha</taxon>
        <taxon>Strongyloidea</taxon>
        <taxon>Strongylidae</taxon>
        <taxon>Strongylus</taxon>
    </lineage>
</organism>
<dbReference type="Proteomes" id="UP000270094">
    <property type="component" value="Unassembled WGS sequence"/>
</dbReference>
<dbReference type="AlphaFoldDB" id="A0A3P7KTT8"/>